<keyword evidence="2" id="KW-1185">Reference proteome</keyword>
<gene>
    <name evidence="1" type="ORF">C8D87_1138</name>
</gene>
<evidence type="ECO:0000313" key="2">
    <source>
        <dbReference type="Proteomes" id="UP000248714"/>
    </source>
</evidence>
<reference evidence="1 2" key="1">
    <citation type="submission" date="2018-06" db="EMBL/GenBank/DDBJ databases">
        <title>Genomic Encyclopedia of Type Strains, Phase IV (KMG-IV): sequencing the most valuable type-strain genomes for metagenomic binning, comparative biology and taxonomic classification.</title>
        <authorList>
            <person name="Goeker M."/>
        </authorList>
    </citation>
    <scope>NUCLEOTIDE SEQUENCE [LARGE SCALE GENOMIC DNA]</scope>
    <source>
        <strain evidence="1 2">DSM 45479</strain>
    </source>
</reference>
<organism evidence="1 2">
    <name type="scientific">Lentzea atacamensis</name>
    <dbReference type="NCBI Taxonomy" id="531938"/>
    <lineage>
        <taxon>Bacteria</taxon>
        <taxon>Bacillati</taxon>
        <taxon>Actinomycetota</taxon>
        <taxon>Actinomycetes</taxon>
        <taxon>Pseudonocardiales</taxon>
        <taxon>Pseudonocardiaceae</taxon>
        <taxon>Lentzea</taxon>
    </lineage>
</organism>
<evidence type="ECO:0000313" key="1">
    <source>
        <dbReference type="EMBL" id="RAS59708.1"/>
    </source>
</evidence>
<dbReference type="Proteomes" id="UP000248714">
    <property type="component" value="Unassembled WGS sequence"/>
</dbReference>
<name>A0ABX9DYF7_9PSEU</name>
<proteinExistence type="predicted"/>
<sequence length="613" mass="68350">MQEVVRITGVDDPRQLLRYAAIAQLEAVKEATGYRQQRVAANMPMYNKKGGLNRALKDPKDNLLALLDNVILSLLPDLGRTGGLTALAVRLRRKGPTEALIPVLPAAWGREITRRELRDEVDVLNAAAKIVQKMLAVRDNARHVLDRNRDVLHDIIARLILIGAAPPTPHNVEALLLLGSLAGVPSAFEMVDGQLEEALEANPLGFRVWRAVTAVVKLNETDPAAENSIRPWVQDQLKAAEDRRIDSLFPARCLDLELAIAIPESWSPPGEEDWAADALRRRIDNTKASVRERGTAATGLWERACAQENELHRKATEVYLRGVIEKFRAEATDTDHGSGLRWVADTLEHILDRNIAVCDNNWPKTGDPALRIVDEAAQVIIEQRVTLPENIRTATQELFRHALLQNAGVHRRHAVDTLASGSWTAPLVPALEHVLRHEESRTWLRCRALFALSFLQERSRDVERVMREACERAKKKVDLALRESPHLPLSLAAEMHAALFAVGDCYGTVGSEADARRLRRHLDPMLRELLELSSTNESLTRIGRAAAYTVAVTARDDDKSSREMLQHAVNDHQDEATARLCGWALGRFNDDGTVIPIHMIFDRGIRGRRGTTS</sequence>
<protein>
    <recommendedName>
        <fullName evidence="3">HEAT repeat-containing protein</fullName>
    </recommendedName>
</protein>
<dbReference type="EMBL" id="QLTT01000013">
    <property type="protein sequence ID" value="RAS59708.1"/>
    <property type="molecule type" value="Genomic_DNA"/>
</dbReference>
<comment type="caution">
    <text evidence="1">The sequence shown here is derived from an EMBL/GenBank/DDBJ whole genome shotgun (WGS) entry which is preliminary data.</text>
</comment>
<accession>A0ABX9DYF7</accession>
<evidence type="ECO:0008006" key="3">
    <source>
        <dbReference type="Google" id="ProtNLM"/>
    </source>
</evidence>